<dbReference type="AlphaFoldDB" id="A0A939FAA6"/>
<protein>
    <submittedName>
        <fullName evidence="1">Acyl-CoA synthetase</fullName>
    </submittedName>
</protein>
<gene>
    <name evidence="1" type="ORF">J0695_27580</name>
</gene>
<reference evidence="1" key="1">
    <citation type="submission" date="2021-03" db="EMBL/GenBank/DDBJ databases">
        <title>Streptomyces poriferae sp. nov., a novel marine sponge-derived Actinobacteria species with anti-MRSA activity.</title>
        <authorList>
            <person name="Sandoval-Powers M."/>
            <person name="Kralova S."/>
            <person name="Nguyen G.-S."/>
            <person name="Fawwal D."/>
            <person name="Degnes K."/>
            <person name="Klinkenberg G."/>
            <person name="Sletta H."/>
            <person name="Wentzel A."/>
            <person name="Liles M.R."/>
        </authorList>
    </citation>
    <scope>NUCLEOTIDE SEQUENCE</scope>
    <source>
        <strain evidence="1">DSM 41794</strain>
    </source>
</reference>
<name>A0A939FAA6_9ACTN</name>
<organism evidence="1 2">
    <name type="scientific">Streptomyces beijiangensis</name>
    <dbReference type="NCBI Taxonomy" id="163361"/>
    <lineage>
        <taxon>Bacteria</taxon>
        <taxon>Bacillati</taxon>
        <taxon>Actinomycetota</taxon>
        <taxon>Actinomycetes</taxon>
        <taxon>Kitasatosporales</taxon>
        <taxon>Streptomycetaceae</taxon>
        <taxon>Streptomyces</taxon>
    </lineage>
</organism>
<keyword evidence="2" id="KW-1185">Reference proteome</keyword>
<sequence>MESMGSAGTVAELVERQWGDDRVGLRADSLTLSHHEVAAGAAARAALLVDLLPRGAQPQGKFGGVVEQHPEMRLSAARQ</sequence>
<accession>A0A939FAA6</accession>
<dbReference type="Proteomes" id="UP000664167">
    <property type="component" value="Unassembled WGS sequence"/>
</dbReference>
<proteinExistence type="predicted"/>
<dbReference type="EMBL" id="JAFLRJ010000294">
    <property type="protein sequence ID" value="MBO0515526.1"/>
    <property type="molecule type" value="Genomic_DNA"/>
</dbReference>
<feature type="non-terminal residue" evidence="1">
    <location>
        <position position="79"/>
    </location>
</feature>
<evidence type="ECO:0000313" key="2">
    <source>
        <dbReference type="Proteomes" id="UP000664167"/>
    </source>
</evidence>
<comment type="caution">
    <text evidence="1">The sequence shown here is derived from an EMBL/GenBank/DDBJ whole genome shotgun (WGS) entry which is preliminary data.</text>
</comment>
<evidence type="ECO:0000313" key="1">
    <source>
        <dbReference type="EMBL" id="MBO0515526.1"/>
    </source>
</evidence>